<dbReference type="InterPro" id="IPR023404">
    <property type="entry name" value="rSAM_horseshoe"/>
</dbReference>
<feature type="binding site" evidence="11">
    <location>
        <position position="172"/>
    </location>
    <ligand>
        <name>[4Fe-4S] cluster</name>
        <dbReference type="ChEBI" id="CHEBI:49883"/>
        <label>2</label>
        <note>4Fe-4S-S-AdoMet</note>
    </ligand>
</feature>
<evidence type="ECO:0000259" key="13">
    <source>
        <dbReference type="PROSITE" id="PS51449"/>
    </source>
</evidence>
<dbReference type="FunFam" id="3.40.50.12160:FF:000006">
    <property type="entry name" value="tRNA-2-methylthio-N(6)-dimethylallyladenosine synthase"/>
    <property type="match status" value="1"/>
</dbReference>
<evidence type="ECO:0000259" key="14">
    <source>
        <dbReference type="PROSITE" id="PS51918"/>
    </source>
</evidence>
<evidence type="ECO:0000256" key="1">
    <source>
        <dbReference type="ARBA" id="ARBA00003234"/>
    </source>
</evidence>
<keyword evidence="8 11" id="KW-0408">Iron</keyword>
<dbReference type="NCBIfam" id="TIGR01574">
    <property type="entry name" value="miaB-methiolase"/>
    <property type="match status" value="1"/>
</dbReference>
<feature type="binding site" evidence="11">
    <location>
        <position position="19"/>
    </location>
    <ligand>
        <name>[4Fe-4S] cluster</name>
        <dbReference type="ChEBI" id="CHEBI:49883"/>
        <label>1</label>
    </ligand>
</feature>
<dbReference type="PROSITE" id="PS50926">
    <property type="entry name" value="TRAM"/>
    <property type="match status" value="1"/>
</dbReference>
<organism evidence="15 16">
    <name type="scientific">Natranaerobius trueperi</name>
    <dbReference type="NCBI Taxonomy" id="759412"/>
    <lineage>
        <taxon>Bacteria</taxon>
        <taxon>Bacillati</taxon>
        <taxon>Bacillota</taxon>
        <taxon>Clostridia</taxon>
        <taxon>Natranaerobiales</taxon>
        <taxon>Natranaerobiaceae</taxon>
        <taxon>Natranaerobius</taxon>
    </lineage>
</organism>
<dbReference type="GO" id="GO:0035597">
    <property type="term" value="F:tRNA-2-methylthio-N(6)-dimethylallyladenosine(37) synthase activity"/>
    <property type="evidence" value="ECO:0007669"/>
    <property type="project" value="UniProtKB-EC"/>
</dbReference>
<evidence type="ECO:0000256" key="11">
    <source>
        <dbReference type="HAMAP-Rule" id="MF_01864"/>
    </source>
</evidence>
<dbReference type="InterPro" id="IPR058240">
    <property type="entry name" value="rSAM_sf"/>
</dbReference>
<evidence type="ECO:0000256" key="8">
    <source>
        <dbReference type="ARBA" id="ARBA00023004"/>
    </source>
</evidence>
<evidence type="ECO:0000256" key="9">
    <source>
        <dbReference type="ARBA" id="ARBA00023014"/>
    </source>
</evidence>
<evidence type="ECO:0000256" key="6">
    <source>
        <dbReference type="ARBA" id="ARBA00022694"/>
    </source>
</evidence>
<dbReference type="PANTHER" id="PTHR43020">
    <property type="entry name" value="CDK5 REGULATORY SUBUNIT-ASSOCIATED PROTEIN 1"/>
    <property type="match status" value="1"/>
</dbReference>
<dbReference type="SFLD" id="SFLDF00273">
    <property type="entry name" value="(dimethylallyl)adenosine_tRNA"/>
    <property type="match status" value="1"/>
</dbReference>
<dbReference type="InterPro" id="IPR005839">
    <property type="entry name" value="Methylthiotransferase"/>
</dbReference>
<dbReference type="AlphaFoldDB" id="A0A226BVS5"/>
<comment type="function">
    <text evidence="1 11">Catalyzes the methylthiolation of N6-(dimethylallyl)adenosine (i(6)A), leading to the formation of 2-methylthio-N6-(dimethylallyl)adenosine (ms(2)i(6)A) at position 37 in tRNAs that read codons beginning with uridine.</text>
</comment>
<protein>
    <recommendedName>
        <fullName evidence="10 11">tRNA-2-methylthio-N(6)-dimethylallyladenosine synthase</fullName>
        <ecNumber evidence="10 11">2.8.4.3</ecNumber>
    </recommendedName>
    <alternativeName>
        <fullName evidence="11">(Dimethylallyl)adenosine tRNA methylthiotransferase MiaB</fullName>
    </alternativeName>
    <alternativeName>
        <fullName evidence="11">tRNA-i(6)A37 methylthiotransferase</fullName>
    </alternativeName>
</protein>
<keyword evidence="2 11" id="KW-0004">4Fe-4S</keyword>
<dbReference type="Gene3D" id="3.40.50.12160">
    <property type="entry name" value="Methylthiotransferase, N-terminal domain"/>
    <property type="match status" value="1"/>
</dbReference>
<evidence type="ECO:0000313" key="16">
    <source>
        <dbReference type="Proteomes" id="UP000214588"/>
    </source>
</evidence>
<comment type="catalytic activity">
    <reaction evidence="11">
        <text>N(6)-dimethylallyladenosine(37) in tRNA + (sulfur carrier)-SH + AH2 + 2 S-adenosyl-L-methionine = 2-methylsulfanyl-N(6)-dimethylallyladenosine(37) in tRNA + (sulfur carrier)-H + 5'-deoxyadenosine + L-methionine + A + S-adenosyl-L-homocysteine + 2 H(+)</text>
        <dbReference type="Rhea" id="RHEA:37067"/>
        <dbReference type="Rhea" id="RHEA-COMP:10375"/>
        <dbReference type="Rhea" id="RHEA-COMP:10376"/>
        <dbReference type="Rhea" id="RHEA-COMP:14737"/>
        <dbReference type="Rhea" id="RHEA-COMP:14739"/>
        <dbReference type="ChEBI" id="CHEBI:13193"/>
        <dbReference type="ChEBI" id="CHEBI:15378"/>
        <dbReference type="ChEBI" id="CHEBI:17319"/>
        <dbReference type="ChEBI" id="CHEBI:17499"/>
        <dbReference type="ChEBI" id="CHEBI:29917"/>
        <dbReference type="ChEBI" id="CHEBI:57844"/>
        <dbReference type="ChEBI" id="CHEBI:57856"/>
        <dbReference type="ChEBI" id="CHEBI:59789"/>
        <dbReference type="ChEBI" id="CHEBI:64428"/>
        <dbReference type="ChEBI" id="CHEBI:74415"/>
        <dbReference type="ChEBI" id="CHEBI:74417"/>
        <dbReference type="EC" id="2.8.4.3"/>
    </reaction>
</comment>
<comment type="subcellular location">
    <subcellularLocation>
        <location evidence="11">Cytoplasm</location>
    </subcellularLocation>
</comment>
<dbReference type="SFLD" id="SFLDG01061">
    <property type="entry name" value="methylthiotransferase"/>
    <property type="match status" value="1"/>
</dbReference>
<dbReference type="GO" id="GO:0046872">
    <property type="term" value="F:metal ion binding"/>
    <property type="evidence" value="ECO:0007669"/>
    <property type="project" value="UniProtKB-KW"/>
</dbReference>
<dbReference type="InterPro" id="IPR013848">
    <property type="entry name" value="Methylthiotransferase_N"/>
</dbReference>
<gene>
    <name evidence="11 15" type="primary">miaB</name>
    <name evidence="15" type="ORF">CDO51_10355</name>
</gene>
<evidence type="ECO:0000256" key="10">
    <source>
        <dbReference type="ARBA" id="ARBA00033765"/>
    </source>
</evidence>
<dbReference type="Pfam" id="PF04055">
    <property type="entry name" value="Radical_SAM"/>
    <property type="match status" value="1"/>
</dbReference>
<dbReference type="EMBL" id="NIQC01000027">
    <property type="protein sequence ID" value="OWZ83093.1"/>
    <property type="molecule type" value="Genomic_DNA"/>
</dbReference>
<dbReference type="SFLD" id="SFLDG01082">
    <property type="entry name" value="B12-binding_domain_containing"/>
    <property type="match status" value="1"/>
</dbReference>
<dbReference type="Proteomes" id="UP000214588">
    <property type="component" value="Unassembled WGS sequence"/>
</dbReference>
<reference evidence="15 16" key="1">
    <citation type="submission" date="2017-06" db="EMBL/GenBank/DDBJ databases">
        <title>Draft Genome Sequence of Natranaerobius trueperi halophilic, alkalithermophilic bacteria from soda lakes.</title>
        <authorList>
            <person name="Zhao B."/>
        </authorList>
    </citation>
    <scope>NUCLEOTIDE SEQUENCE [LARGE SCALE GENOMIC DNA]</scope>
    <source>
        <strain evidence="15 16">DSM 18760</strain>
    </source>
</reference>
<dbReference type="Pfam" id="PF01938">
    <property type="entry name" value="TRAM"/>
    <property type="match status" value="1"/>
</dbReference>
<dbReference type="InterPro" id="IPR002792">
    <property type="entry name" value="TRAM_dom"/>
</dbReference>
<proteinExistence type="inferred from homology"/>
<comment type="cofactor">
    <cofactor evidence="11">
        <name>[4Fe-4S] cluster</name>
        <dbReference type="ChEBI" id="CHEBI:49883"/>
    </cofactor>
    <text evidence="11">Binds 2 [4Fe-4S] clusters. One cluster is coordinated with 3 cysteines and an exchangeable S-adenosyl-L-methionine.</text>
</comment>
<dbReference type="CDD" id="cd01335">
    <property type="entry name" value="Radical_SAM"/>
    <property type="match status" value="1"/>
</dbReference>
<comment type="subunit">
    <text evidence="11">Monomer.</text>
</comment>
<evidence type="ECO:0000256" key="3">
    <source>
        <dbReference type="ARBA" id="ARBA00022490"/>
    </source>
</evidence>
<feature type="binding site" evidence="11">
    <location>
        <position position="89"/>
    </location>
    <ligand>
        <name>[4Fe-4S] cluster</name>
        <dbReference type="ChEBI" id="CHEBI:49883"/>
        <label>1</label>
    </ligand>
</feature>
<evidence type="ECO:0000256" key="4">
    <source>
        <dbReference type="ARBA" id="ARBA00022679"/>
    </source>
</evidence>
<dbReference type="InterPro" id="IPR007197">
    <property type="entry name" value="rSAM"/>
</dbReference>
<accession>A0A226BVS5</accession>
<name>A0A226BVS5_9FIRM</name>
<dbReference type="HAMAP" id="MF_01864">
    <property type="entry name" value="tRNA_metthiotr_MiaB"/>
    <property type="match status" value="1"/>
</dbReference>
<dbReference type="OrthoDB" id="9805215at2"/>
<dbReference type="PANTHER" id="PTHR43020:SF2">
    <property type="entry name" value="MITOCHONDRIAL TRNA METHYLTHIOTRANSFERASE CDK5RAP1"/>
    <property type="match status" value="1"/>
</dbReference>
<dbReference type="InterPro" id="IPR006463">
    <property type="entry name" value="MiaB_methiolase"/>
</dbReference>
<evidence type="ECO:0000256" key="5">
    <source>
        <dbReference type="ARBA" id="ARBA00022691"/>
    </source>
</evidence>
<keyword evidence="9 11" id="KW-0411">Iron-sulfur</keyword>
<evidence type="ECO:0000256" key="7">
    <source>
        <dbReference type="ARBA" id="ARBA00022723"/>
    </source>
</evidence>
<dbReference type="GO" id="GO:0051539">
    <property type="term" value="F:4 iron, 4 sulfur cluster binding"/>
    <property type="evidence" value="ECO:0007669"/>
    <property type="project" value="UniProtKB-UniRule"/>
</dbReference>
<comment type="similarity">
    <text evidence="11">Belongs to the methylthiotransferase family. MiaB subfamily.</text>
</comment>
<keyword evidence="7 11" id="KW-0479">Metal-binding</keyword>
<dbReference type="SFLD" id="SFLDS00029">
    <property type="entry name" value="Radical_SAM"/>
    <property type="match status" value="1"/>
</dbReference>
<comment type="caution">
    <text evidence="15">The sequence shown here is derived from an EMBL/GenBank/DDBJ whole genome shotgun (WGS) entry which is preliminary data.</text>
</comment>
<feature type="domain" description="Radical SAM core" evidence="14">
    <location>
        <begin position="151"/>
        <end position="381"/>
    </location>
</feature>
<keyword evidence="6 11" id="KW-0819">tRNA processing</keyword>
<evidence type="ECO:0000256" key="2">
    <source>
        <dbReference type="ARBA" id="ARBA00022485"/>
    </source>
</evidence>
<sequence length="448" mass="51276">MTLYQLGNGKTFYSLTFGCQMNEHDSEVLAGMLNQMGFEKAESENEADLLLINTCAVREKAEQKVLGKIGELKKLKEKNPDMVIAVGGCMVQQEHVANKIHRDFKHVDILFGTNNINRFPSLLEDVITKGKRIKEITQDDSTVFEELPHNRENSIKAWVVISYGCDNYCKYCIVPYVRGQQRSRKIEHIKKEVVQLSKKGYREITLLGQNVNSYGKDLGNENGFEQLLEELEDINGIERIRFMTSHPRDFTEELIYKIRDSEKVCEHIHLPVQAGSNRVLKMMGRGYTRERYLYLVDKIREELPNASITTDLIVGFPGETDEEFQETIDLVKKAQFDSAFTFVYSKRSGTPAAEMEEQVPEKIKKQRIQELIDLQKSISANINQKLEGTVQTVLVEDVSKNDANILTGRTRTDKLVHFPGNKSLVGEFVDVKINHAHSWTIYGELTNF</sequence>
<dbReference type="InterPro" id="IPR038135">
    <property type="entry name" value="Methylthiotransferase_N_sf"/>
</dbReference>
<feature type="binding site" evidence="11">
    <location>
        <position position="165"/>
    </location>
    <ligand>
        <name>[4Fe-4S] cluster</name>
        <dbReference type="ChEBI" id="CHEBI:49883"/>
        <label>2</label>
        <note>4Fe-4S-S-AdoMet</note>
    </ligand>
</feature>
<dbReference type="RefSeq" id="WP_089024192.1">
    <property type="nucleotide sequence ID" value="NZ_NIQC01000027.1"/>
</dbReference>
<evidence type="ECO:0000313" key="15">
    <source>
        <dbReference type="EMBL" id="OWZ83093.1"/>
    </source>
</evidence>
<dbReference type="Pfam" id="PF00919">
    <property type="entry name" value="UPF0004"/>
    <property type="match status" value="1"/>
</dbReference>
<dbReference type="FunFam" id="3.80.30.20:FF:000001">
    <property type="entry name" value="tRNA-2-methylthio-N(6)-dimethylallyladenosine synthase 2"/>
    <property type="match status" value="1"/>
</dbReference>
<keyword evidence="5 11" id="KW-0949">S-adenosyl-L-methionine</keyword>
<dbReference type="NCBIfam" id="TIGR00089">
    <property type="entry name" value="MiaB/RimO family radical SAM methylthiotransferase"/>
    <property type="match status" value="1"/>
</dbReference>
<dbReference type="SUPFAM" id="SSF102114">
    <property type="entry name" value="Radical SAM enzymes"/>
    <property type="match status" value="1"/>
</dbReference>
<dbReference type="PROSITE" id="PS51449">
    <property type="entry name" value="MTTASE_N"/>
    <property type="match status" value="1"/>
</dbReference>
<dbReference type="SMART" id="SM00729">
    <property type="entry name" value="Elp3"/>
    <property type="match status" value="1"/>
</dbReference>
<keyword evidence="4 11" id="KW-0808">Transferase</keyword>
<dbReference type="InterPro" id="IPR006638">
    <property type="entry name" value="Elp3/MiaA/NifB-like_rSAM"/>
</dbReference>
<dbReference type="EC" id="2.8.4.3" evidence="10 11"/>
<evidence type="ECO:0000259" key="12">
    <source>
        <dbReference type="PROSITE" id="PS50926"/>
    </source>
</evidence>
<keyword evidence="16" id="KW-1185">Reference proteome</keyword>
<dbReference type="PROSITE" id="PS51918">
    <property type="entry name" value="RADICAL_SAM"/>
    <property type="match status" value="1"/>
</dbReference>
<feature type="binding site" evidence="11">
    <location>
        <position position="169"/>
    </location>
    <ligand>
        <name>[4Fe-4S] cluster</name>
        <dbReference type="ChEBI" id="CHEBI:49883"/>
        <label>2</label>
        <note>4Fe-4S-S-AdoMet</note>
    </ligand>
</feature>
<dbReference type="GO" id="GO:0005829">
    <property type="term" value="C:cytosol"/>
    <property type="evidence" value="ECO:0007669"/>
    <property type="project" value="TreeGrafter"/>
</dbReference>
<feature type="domain" description="TRAM" evidence="12">
    <location>
        <begin position="384"/>
        <end position="447"/>
    </location>
</feature>
<dbReference type="Gene3D" id="3.80.30.20">
    <property type="entry name" value="tm_1862 like domain"/>
    <property type="match status" value="1"/>
</dbReference>
<keyword evidence="3 11" id="KW-0963">Cytoplasm</keyword>
<feature type="binding site" evidence="11">
    <location>
        <position position="55"/>
    </location>
    <ligand>
        <name>[4Fe-4S] cluster</name>
        <dbReference type="ChEBI" id="CHEBI:49883"/>
        <label>1</label>
    </ligand>
</feature>
<feature type="domain" description="MTTase N-terminal" evidence="13">
    <location>
        <begin position="10"/>
        <end position="128"/>
    </location>
</feature>